<keyword evidence="4" id="KW-0812">Transmembrane</keyword>
<feature type="transmembrane region" description="Helical" evidence="4">
    <location>
        <begin position="20"/>
        <end position="43"/>
    </location>
</feature>
<proteinExistence type="predicted"/>
<keyword evidence="7" id="KW-1185">Reference proteome</keyword>
<dbReference type="Gene3D" id="1.10.287.950">
    <property type="entry name" value="Methyl-accepting chemotaxis protein"/>
    <property type="match status" value="1"/>
</dbReference>
<feature type="transmembrane region" description="Helical" evidence="4">
    <location>
        <begin position="125"/>
        <end position="142"/>
    </location>
</feature>
<name>A0ABV1HDT2_9FIRM</name>
<evidence type="ECO:0000256" key="2">
    <source>
        <dbReference type="PROSITE-ProRule" id="PRU00284"/>
    </source>
</evidence>
<dbReference type="SUPFAM" id="SSF58104">
    <property type="entry name" value="Methyl-accepting chemotaxis protein (MCP) signaling domain"/>
    <property type="match status" value="1"/>
</dbReference>
<feature type="transmembrane region" description="Helical" evidence="4">
    <location>
        <begin position="55"/>
        <end position="73"/>
    </location>
</feature>
<gene>
    <name evidence="6" type="ORF">WMO43_07260</name>
</gene>
<evidence type="ECO:0000259" key="5">
    <source>
        <dbReference type="PROSITE" id="PS50111"/>
    </source>
</evidence>
<evidence type="ECO:0000313" key="6">
    <source>
        <dbReference type="EMBL" id="MEQ2557665.1"/>
    </source>
</evidence>
<keyword evidence="4" id="KW-1133">Transmembrane helix</keyword>
<keyword evidence="4" id="KW-0472">Membrane</keyword>
<evidence type="ECO:0000313" key="7">
    <source>
        <dbReference type="Proteomes" id="UP001454489"/>
    </source>
</evidence>
<dbReference type="InterPro" id="IPR004089">
    <property type="entry name" value="MCPsignal_dom"/>
</dbReference>
<protein>
    <submittedName>
        <fullName evidence="6">Methyl-accepting chemotaxis protein</fullName>
    </submittedName>
</protein>
<dbReference type="PROSITE" id="PS50111">
    <property type="entry name" value="CHEMOTAXIS_TRANSDUC_2"/>
    <property type="match status" value="1"/>
</dbReference>
<keyword evidence="3" id="KW-0175">Coiled coil</keyword>
<dbReference type="EMBL" id="JBBMEX010000006">
    <property type="protein sequence ID" value="MEQ2557665.1"/>
    <property type="molecule type" value="Genomic_DNA"/>
</dbReference>
<evidence type="ECO:0000256" key="3">
    <source>
        <dbReference type="SAM" id="Coils"/>
    </source>
</evidence>
<sequence length="501" mass="55737">MPDTNEKMKFRYNNKEQRNIKMNTFLTMGFAVLYLEMAAYLILQMTRGNAGKVETIVKCGIIVAAIIANVICFKVRPSWEQYKIIMTLEYSIIYLMMVFDARSEFLTFTLLGLLATFIAYFDKKLIYIAAGIFSFDYVVGVIIRCQRHLLDNGFELACTMIMFFMAFYTIIRVGTIAELFNTHALVSIEEQQKTQTSMLDSILNISKTVRSETSKSNDMVDGLVESTETVAHSMKEISDAASVTAENIYEQSTMTQTIQEAIDETVEHSKNAVDAAMDSDRDLKNSIKIVKDLQTQAERITQTNEKVNTSMAGLQTRTKAVEEITGMIFSISSQTNLLALNASIESARAGEAGRGFAVVADQIRELSEQTRQSTEEISKIIQELNENAEEVVTIIDESVKAADSQSTMILDAAQSFEKMDTNISGLIEDIQEISARIEKLADSNNQIVENISQLSATTEQVTASAEQANGLSEHNLELAKSTKDAIELIETTTGGLDQYLS</sequence>
<evidence type="ECO:0000256" key="1">
    <source>
        <dbReference type="ARBA" id="ARBA00023224"/>
    </source>
</evidence>
<keyword evidence="1 2" id="KW-0807">Transducer</keyword>
<feature type="domain" description="Methyl-accepting transducer" evidence="5">
    <location>
        <begin position="219"/>
        <end position="469"/>
    </location>
</feature>
<dbReference type="Pfam" id="PF00015">
    <property type="entry name" value="MCPsignal"/>
    <property type="match status" value="1"/>
</dbReference>
<evidence type="ECO:0000256" key="4">
    <source>
        <dbReference type="SAM" id="Phobius"/>
    </source>
</evidence>
<organism evidence="6 7">
    <name type="scientific">Maccoyibacter intestinihominis</name>
    <dbReference type="NCBI Taxonomy" id="3133499"/>
    <lineage>
        <taxon>Bacteria</taxon>
        <taxon>Bacillati</taxon>
        <taxon>Bacillota</taxon>
        <taxon>Clostridia</taxon>
        <taxon>Lachnospirales</taxon>
        <taxon>Lachnospiraceae</taxon>
        <taxon>Maccoyibacter</taxon>
    </lineage>
</organism>
<dbReference type="RefSeq" id="WP_353530735.1">
    <property type="nucleotide sequence ID" value="NZ_JBBMEX010000006.1"/>
</dbReference>
<accession>A0ABV1HDT2</accession>
<feature type="transmembrane region" description="Helical" evidence="4">
    <location>
        <begin position="154"/>
        <end position="171"/>
    </location>
</feature>
<reference evidence="6 7" key="1">
    <citation type="submission" date="2024-03" db="EMBL/GenBank/DDBJ databases">
        <title>Human intestinal bacterial collection.</title>
        <authorList>
            <person name="Pauvert C."/>
            <person name="Hitch T.C.A."/>
            <person name="Clavel T."/>
        </authorList>
    </citation>
    <scope>NUCLEOTIDE SEQUENCE [LARGE SCALE GENOMIC DNA]</scope>
    <source>
        <strain evidence="6 7">CLA-AA-H185</strain>
    </source>
</reference>
<dbReference type="Proteomes" id="UP001454489">
    <property type="component" value="Unassembled WGS sequence"/>
</dbReference>
<dbReference type="PANTHER" id="PTHR32089">
    <property type="entry name" value="METHYL-ACCEPTING CHEMOTAXIS PROTEIN MCPB"/>
    <property type="match status" value="1"/>
</dbReference>
<feature type="coiled-coil region" evidence="3">
    <location>
        <begin position="423"/>
        <end position="450"/>
    </location>
</feature>
<comment type="caution">
    <text evidence="6">The sequence shown here is derived from an EMBL/GenBank/DDBJ whole genome shotgun (WGS) entry which is preliminary data.</text>
</comment>
<dbReference type="PANTHER" id="PTHR32089:SF112">
    <property type="entry name" value="LYSOZYME-LIKE PROTEIN-RELATED"/>
    <property type="match status" value="1"/>
</dbReference>
<dbReference type="SMART" id="SM00283">
    <property type="entry name" value="MA"/>
    <property type="match status" value="1"/>
</dbReference>
<feature type="transmembrane region" description="Helical" evidence="4">
    <location>
        <begin position="93"/>
        <end position="119"/>
    </location>
</feature>